<evidence type="ECO:0000313" key="2">
    <source>
        <dbReference type="EMBL" id="OHV28508.1"/>
    </source>
</evidence>
<proteinExistence type="predicted"/>
<name>A0A1S1Q0S6_9ACTN</name>
<organism evidence="2 3">
    <name type="scientific">Parafrankia soli</name>
    <dbReference type="NCBI Taxonomy" id="2599596"/>
    <lineage>
        <taxon>Bacteria</taxon>
        <taxon>Bacillati</taxon>
        <taxon>Actinomycetota</taxon>
        <taxon>Actinomycetes</taxon>
        <taxon>Frankiales</taxon>
        <taxon>Frankiaceae</taxon>
        <taxon>Parafrankia</taxon>
    </lineage>
</organism>
<keyword evidence="3" id="KW-1185">Reference proteome</keyword>
<dbReference type="AlphaFoldDB" id="A0A1S1Q0S6"/>
<dbReference type="EMBL" id="MAXA01000212">
    <property type="protein sequence ID" value="OHV28508.1"/>
    <property type="molecule type" value="Genomic_DNA"/>
</dbReference>
<sequence length="69" mass="7291">MGNGVANDEDAENDEDGEAGEAGEAVEPDMRTFRKTESALHGAPVLRAAPLGAGRLSGRRGERVGRRAW</sequence>
<reference evidence="3" key="1">
    <citation type="submission" date="2016-07" db="EMBL/GenBank/DDBJ databases">
        <title>Frankia sp. NRRL B-16219 Genome sequencing.</title>
        <authorList>
            <person name="Ghodhbane-Gtari F."/>
            <person name="Swanson E."/>
            <person name="Gueddou A."/>
            <person name="Louati M."/>
            <person name="Nouioui I."/>
            <person name="Hezbri K."/>
            <person name="Abebe-Akele F."/>
            <person name="Simpson S."/>
            <person name="Morris K."/>
            <person name="Thomas K."/>
            <person name="Gtari M."/>
            <person name="Tisa L.S."/>
        </authorList>
    </citation>
    <scope>NUCLEOTIDE SEQUENCE [LARGE SCALE GENOMIC DNA]</scope>
    <source>
        <strain evidence="3">NRRL B-16219</strain>
    </source>
</reference>
<comment type="caution">
    <text evidence="2">The sequence shown here is derived from an EMBL/GenBank/DDBJ whole genome shotgun (WGS) entry which is preliminary data.</text>
</comment>
<evidence type="ECO:0000256" key="1">
    <source>
        <dbReference type="SAM" id="MobiDB-lite"/>
    </source>
</evidence>
<feature type="compositionally biased region" description="Acidic residues" evidence="1">
    <location>
        <begin position="7"/>
        <end position="27"/>
    </location>
</feature>
<protein>
    <submittedName>
        <fullName evidence="2">Uncharacterized protein</fullName>
    </submittedName>
</protein>
<feature type="compositionally biased region" description="Basic and acidic residues" evidence="1">
    <location>
        <begin position="28"/>
        <end position="38"/>
    </location>
</feature>
<feature type="region of interest" description="Disordered" evidence="1">
    <location>
        <begin position="1"/>
        <end position="39"/>
    </location>
</feature>
<dbReference type="Proteomes" id="UP000179769">
    <property type="component" value="Unassembled WGS sequence"/>
</dbReference>
<gene>
    <name evidence="2" type="ORF">BBK14_17875</name>
</gene>
<evidence type="ECO:0000313" key="3">
    <source>
        <dbReference type="Proteomes" id="UP000179769"/>
    </source>
</evidence>
<accession>A0A1S1Q0S6</accession>